<dbReference type="Pfam" id="PF09317">
    <property type="entry name" value="ACDH_C"/>
    <property type="match status" value="1"/>
</dbReference>
<evidence type="ECO:0000256" key="6">
    <source>
        <dbReference type="ARBA" id="ARBA00020144"/>
    </source>
</evidence>
<dbReference type="GO" id="GO:0004466">
    <property type="term" value="F:long-chain fatty acyl-CoA dehydrogenase activity"/>
    <property type="evidence" value="ECO:0007669"/>
    <property type="project" value="UniProtKB-EC"/>
</dbReference>
<dbReference type="NCBIfam" id="NF007000">
    <property type="entry name" value="PRK09463.1"/>
    <property type="match status" value="1"/>
</dbReference>
<dbReference type="Proteomes" id="UP000004664">
    <property type="component" value="Unassembled WGS sequence"/>
</dbReference>
<evidence type="ECO:0000256" key="4">
    <source>
        <dbReference type="ARBA" id="ARBA00012033"/>
    </source>
</evidence>
<dbReference type="InterPro" id="IPR009100">
    <property type="entry name" value="AcylCoA_DH/oxidase_NM_dom_sf"/>
</dbReference>
<evidence type="ECO:0000259" key="13">
    <source>
        <dbReference type="Pfam" id="PF00441"/>
    </source>
</evidence>
<evidence type="ECO:0000259" key="15">
    <source>
        <dbReference type="Pfam" id="PF09317"/>
    </source>
</evidence>
<evidence type="ECO:0000313" key="17">
    <source>
        <dbReference type="Proteomes" id="UP000004664"/>
    </source>
</evidence>
<dbReference type="PANTHER" id="PTHR48083:SF33">
    <property type="entry name" value="ACYL-COENZYME A DEHYDROGENASE"/>
    <property type="match status" value="1"/>
</dbReference>
<name>G3J0P9_METTV</name>
<comment type="cofactor">
    <cofactor evidence="1">
        <name>FAD</name>
        <dbReference type="ChEBI" id="CHEBI:57692"/>
    </cofactor>
</comment>
<dbReference type="Pfam" id="PF00441">
    <property type="entry name" value="Acyl-CoA_dh_1"/>
    <property type="match status" value="1"/>
</dbReference>
<dbReference type="EMBL" id="JH109153">
    <property type="protein sequence ID" value="EGW20771.1"/>
    <property type="molecule type" value="Genomic_DNA"/>
</dbReference>
<comment type="pathway">
    <text evidence="2">Lipid metabolism; fatty acid beta-oxidation.</text>
</comment>
<evidence type="ECO:0000256" key="11">
    <source>
        <dbReference type="ARBA" id="ARBA00049247"/>
    </source>
</evidence>
<dbReference type="Pfam" id="PF02771">
    <property type="entry name" value="Acyl-CoA_dh_N"/>
    <property type="match status" value="1"/>
</dbReference>
<dbReference type="UniPathway" id="UPA00659"/>
<evidence type="ECO:0000256" key="1">
    <source>
        <dbReference type="ARBA" id="ARBA00001974"/>
    </source>
</evidence>
<comment type="similarity">
    <text evidence="3">Belongs to the acyl-CoA dehydrogenase family.</text>
</comment>
<dbReference type="RefSeq" id="WP_006893152.1">
    <property type="nucleotide sequence ID" value="NZ_JH109153.1"/>
</dbReference>
<feature type="domain" description="Acyl-CoA dehydrogenase/oxidase C-terminal" evidence="13">
    <location>
        <begin position="362"/>
        <end position="504"/>
    </location>
</feature>
<dbReference type="InterPro" id="IPR050741">
    <property type="entry name" value="Acyl-CoA_dehydrogenase"/>
</dbReference>
<dbReference type="GO" id="GO:0033539">
    <property type="term" value="P:fatty acid beta-oxidation using acyl-CoA dehydrogenase"/>
    <property type="evidence" value="ECO:0007669"/>
    <property type="project" value="InterPro"/>
</dbReference>
<gene>
    <name evidence="16" type="ORF">Mettu_3920</name>
</gene>
<keyword evidence="12" id="KW-0812">Transmembrane</keyword>
<proteinExistence type="inferred from homology"/>
<evidence type="ECO:0000256" key="5">
    <source>
        <dbReference type="ARBA" id="ARBA00012040"/>
    </source>
</evidence>
<feature type="domain" description="Acyl-CoA dehydrogenase/oxidase N-terminal" evidence="14">
    <location>
        <begin position="140"/>
        <end position="234"/>
    </location>
</feature>
<evidence type="ECO:0000259" key="14">
    <source>
        <dbReference type="Pfam" id="PF02771"/>
    </source>
</evidence>
<dbReference type="Gene3D" id="1.20.140.10">
    <property type="entry name" value="Butyryl-CoA Dehydrogenase, subunit A, domain 3"/>
    <property type="match status" value="1"/>
</dbReference>
<evidence type="ECO:0000256" key="12">
    <source>
        <dbReference type="SAM" id="Phobius"/>
    </source>
</evidence>
<keyword evidence="12" id="KW-1133">Transmembrane helix</keyword>
<dbReference type="InterPro" id="IPR013786">
    <property type="entry name" value="AcylCoA_DH/ox_N"/>
</dbReference>
<protein>
    <recommendedName>
        <fullName evidence="6">Acyl-coenzyme A dehydrogenase</fullName>
        <ecNumber evidence="4">1.3.8.7</ecNumber>
        <ecNumber evidence="5">1.3.8.8</ecNumber>
    </recommendedName>
</protein>
<dbReference type="Gene3D" id="2.40.110.10">
    <property type="entry name" value="Butyryl-CoA Dehydrogenase, subunit A, domain 2"/>
    <property type="match status" value="1"/>
</dbReference>
<dbReference type="InterPro" id="IPR046373">
    <property type="entry name" value="Acyl-CoA_Oxase/DH_mid-dom_sf"/>
</dbReference>
<evidence type="ECO:0000256" key="10">
    <source>
        <dbReference type="ARBA" id="ARBA00047882"/>
    </source>
</evidence>
<dbReference type="GO" id="GO:0070991">
    <property type="term" value="F:medium-chain fatty acyl-CoA dehydrogenase activity"/>
    <property type="evidence" value="ECO:0007669"/>
    <property type="project" value="UniProtKB-EC"/>
</dbReference>
<feature type="domain" description="Acyl-CoA dehydrogenase C-terminal bacterial-type" evidence="15">
    <location>
        <begin position="516"/>
        <end position="799"/>
    </location>
</feature>
<evidence type="ECO:0000256" key="9">
    <source>
        <dbReference type="ARBA" id="ARBA00023002"/>
    </source>
</evidence>
<dbReference type="InterPro" id="IPR037069">
    <property type="entry name" value="AcylCoA_DH/ox_N_sf"/>
</dbReference>
<keyword evidence="12" id="KW-0472">Membrane</keyword>
<keyword evidence="7" id="KW-0285">Flavoprotein</keyword>
<dbReference type="FunFam" id="1.20.140.10:FF:000009">
    <property type="entry name" value="Acyl-CoA dehydrogenase"/>
    <property type="match status" value="1"/>
</dbReference>
<keyword evidence="8" id="KW-0274">FAD</keyword>
<dbReference type="InterPro" id="IPR009075">
    <property type="entry name" value="AcylCo_DH/oxidase_C"/>
</dbReference>
<dbReference type="EC" id="1.3.8.8" evidence="5"/>
<sequence length="818" mass="90360">MIWLIALLILVGVLAYGRASLRWTTLVLFGWLGLYSMAKGGGNFVLLLWVVFDAVFIPLNVPAIRKRLFSRVIFKIMKKMLPQMSQTEREALEAGNTWWDAELFSGNPDWKVLLDLPVAKLTAEEQAFIDGPVETLCSMLDDWDITHNRRDLPVEVWDYIKGHKFCGMIIPKRYGGLEFGEYAHSEIVMKISSRSSTAAVTVMVPNSLGPAKLLLAYGTEQQKNHYLPRLATGEEIPAFALTGPHAGSDAGAMPDTGVICYGKFEGQDKVLGIRLNWEKRYITLGPVATVLGLAFKLYDPEHLIGEKENIGITVALIPTDTQGVSIGRRHFPLDSAFQNGPNWGKDVFIPVDWIIGGVDQVGNGWKMLMQCLATGRAVSLPALSTGAAKMASRNTGAYARIRKQFNLPIGEFEGIEEPLSRIAGETYIIDAARKVTAAALDDGQKPSVISAIIKYELTERMRRVINDAMDIQGGSGICLGPKNYLGRMYQVIPVSITVEGANILTRTMMIFGQGAVRCHPYIQREMEALGQENPELALQQFDGVLFEHIGSVLHNLAAGFWLGLSNARFVDVPGDQDTQGYFRQIARLSVGFALVADFALLTLGGSLKRKERLSGRFADVLSNLYLCSCVLKHYQDQGRQQDDLPLLHWACQQTLHRAQQSLLAIFHTLPMRFPAYLLRAVLFPGGKPYSPPADHLIHQTAALLLKNSPARNRLTHGIYINHKPDDVTGRIEVAFQAVFAATHVETKIQTAQKQKQLPKGAILDVLDAAISKAIISKKEAELIVDAEKARFTAISVDDFSPEQLSSVGVKMQSNRNTI</sequence>
<dbReference type="FunFam" id="1.10.540.10:FF:000004">
    <property type="entry name" value="Acyl-CoA dehydrogenase"/>
    <property type="match status" value="1"/>
</dbReference>
<dbReference type="NCBIfam" id="NF009586">
    <property type="entry name" value="PRK13026.1"/>
    <property type="match status" value="1"/>
</dbReference>
<keyword evidence="9" id="KW-0560">Oxidoreductase</keyword>
<dbReference type="OrthoDB" id="9802447at2"/>
<dbReference type="eggNOG" id="COG1960">
    <property type="taxonomic scope" value="Bacteria"/>
</dbReference>
<evidence type="ECO:0000256" key="7">
    <source>
        <dbReference type="ARBA" id="ARBA00022630"/>
    </source>
</evidence>
<dbReference type="GO" id="GO:0050660">
    <property type="term" value="F:flavin adenine dinucleotide binding"/>
    <property type="evidence" value="ECO:0007669"/>
    <property type="project" value="InterPro"/>
</dbReference>
<dbReference type="HOGENOM" id="CLU_012192_0_0_6"/>
<dbReference type="PANTHER" id="PTHR48083">
    <property type="entry name" value="MEDIUM-CHAIN SPECIFIC ACYL-COA DEHYDROGENASE, MITOCHONDRIAL-RELATED"/>
    <property type="match status" value="1"/>
</dbReference>
<organism evidence="16 17">
    <name type="scientific">Methylobacter tundripaludum (strain ATCC BAA-1195 / DSM 17260 / SV96)</name>
    <dbReference type="NCBI Taxonomy" id="697282"/>
    <lineage>
        <taxon>Bacteria</taxon>
        <taxon>Pseudomonadati</taxon>
        <taxon>Pseudomonadota</taxon>
        <taxon>Gammaproteobacteria</taxon>
        <taxon>Methylococcales</taxon>
        <taxon>Methylococcaceae</taxon>
        <taxon>Methylobacter</taxon>
    </lineage>
</organism>
<accession>G3J0P9</accession>
<dbReference type="AlphaFoldDB" id="G3J0P9"/>
<comment type="catalytic activity">
    <reaction evidence="10">
        <text>a medium-chain 2,3-saturated fatty acyl-CoA + oxidized [electron-transfer flavoprotein] + H(+) = a medium-chain (2E)-enoyl-CoA + reduced [electron-transfer flavoprotein]</text>
        <dbReference type="Rhea" id="RHEA:14477"/>
        <dbReference type="Rhea" id="RHEA-COMP:10685"/>
        <dbReference type="Rhea" id="RHEA-COMP:10686"/>
        <dbReference type="ChEBI" id="CHEBI:15378"/>
        <dbReference type="ChEBI" id="CHEBI:57692"/>
        <dbReference type="ChEBI" id="CHEBI:58307"/>
        <dbReference type="ChEBI" id="CHEBI:83723"/>
        <dbReference type="ChEBI" id="CHEBI:83726"/>
        <dbReference type="EC" id="1.3.8.7"/>
    </reaction>
</comment>
<reference evidence="16 17" key="1">
    <citation type="submission" date="2011-06" db="EMBL/GenBank/DDBJ databases">
        <title>Genomic sequence of Methylobacter tundripaludum SV96.</title>
        <authorList>
            <consortium name="US DOE Joint Genome Institute"/>
            <person name="Lucas S."/>
            <person name="Han J."/>
            <person name="Lapidus A."/>
            <person name="Cheng J.-F."/>
            <person name="Goodwin L."/>
            <person name="Pitluck S."/>
            <person name="Held B."/>
            <person name="Detter J.C."/>
            <person name="Han C."/>
            <person name="Tapia R."/>
            <person name="Land M."/>
            <person name="Hauser L."/>
            <person name="Kyrpides N."/>
            <person name="Ivanova N."/>
            <person name="Ovchinnikova G."/>
            <person name="Pagani I."/>
            <person name="Klotz M.G."/>
            <person name="Dispirito A.A."/>
            <person name="Murrell J.C."/>
            <person name="Dunfield P."/>
            <person name="Kalyuzhnaya M.G."/>
            <person name="Svenning M."/>
            <person name="Trotsenko Y.A."/>
            <person name="Stein L.Y."/>
            <person name="Woyke T."/>
        </authorList>
    </citation>
    <scope>NUCLEOTIDE SEQUENCE [LARGE SCALE GENOMIC DNA]</scope>
    <source>
        <strain evidence="17">ATCC BAA-1195 / DSM 17260 / SV96</strain>
    </source>
</reference>
<dbReference type="STRING" id="697282.Mettu_3920"/>
<evidence type="ECO:0000256" key="8">
    <source>
        <dbReference type="ARBA" id="ARBA00022827"/>
    </source>
</evidence>
<dbReference type="InterPro" id="IPR036250">
    <property type="entry name" value="AcylCo_DH-like_C"/>
</dbReference>
<dbReference type="Gene3D" id="1.10.540.10">
    <property type="entry name" value="Acyl-CoA dehydrogenase/oxidase, N-terminal domain"/>
    <property type="match status" value="1"/>
</dbReference>
<dbReference type="GO" id="GO:0005737">
    <property type="term" value="C:cytoplasm"/>
    <property type="evidence" value="ECO:0007669"/>
    <property type="project" value="TreeGrafter"/>
</dbReference>
<keyword evidence="17" id="KW-1185">Reference proteome</keyword>
<evidence type="ECO:0000256" key="3">
    <source>
        <dbReference type="ARBA" id="ARBA00009347"/>
    </source>
</evidence>
<dbReference type="EC" id="1.3.8.7" evidence="4"/>
<dbReference type="SUPFAM" id="SSF47203">
    <property type="entry name" value="Acyl-CoA dehydrogenase C-terminal domain-like"/>
    <property type="match status" value="1"/>
</dbReference>
<comment type="catalytic activity">
    <reaction evidence="11">
        <text>a long-chain 2,3-saturated fatty acyl-CoA + oxidized [electron-transfer flavoprotein] + H(+) = a long-chain (2E)-enoyl-CoA + reduced [electron-transfer flavoprotein]</text>
        <dbReference type="Rhea" id="RHEA:17721"/>
        <dbReference type="Rhea" id="RHEA-COMP:10685"/>
        <dbReference type="Rhea" id="RHEA-COMP:10686"/>
        <dbReference type="ChEBI" id="CHEBI:15378"/>
        <dbReference type="ChEBI" id="CHEBI:57692"/>
        <dbReference type="ChEBI" id="CHEBI:58307"/>
        <dbReference type="ChEBI" id="CHEBI:83721"/>
        <dbReference type="ChEBI" id="CHEBI:83727"/>
        <dbReference type="EC" id="1.3.8.8"/>
    </reaction>
</comment>
<evidence type="ECO:0000313" key="16">
    <source>
        <dbReference type="EMBL" id="EGW20771.1"/>
    </source>
</evidence>
<dbReference type="SUPFAM" id="SSF56645">
    <property type="entry name" value="Acyl-CoA dehydrogenase NM domain-like"/>
    <property type="match status" value="1"/>
</dbReference>
<dbReference type="InterPro" id="IPR015396">
    <property type="entry name" value="FadE_C"/>
</dbReference>
<feature type="transmembrane region" description="Helical" evidence="12">
    <location>
        <begin position="43"/>
        <end position="61"/>
    </location>
</feature>
<evidence type="ECO:0000256" key="2">
    <source>
        <dbReference type="ARBA" id="ARBA00005005"/>
    </source>
</evidence>